<sequence>MYYALMLYIMSGDINVDKMVAYYNSKAQCEAAQEQLEYMSTKGLRLKTKCSMMIPDSSHELEPFNQYAIIIASYDGYRALMKPKRIDTRQDMKSCENSIATAKNKVINEPMRYIGICIPEVKK</sequence>
<gene>
    <name evidence="1" type="ORF">NCTC13193_04756</name>
</gene>
<name>A0A448T4F1_SERFO</name>
<accession>A0A448T4F1</accession>
<dbReference type="Proteomes" id="UP000270487">
    <property type="component" value="Chromosome"/>
</dbReference>
<evidence type="ECO:0000313" key="1">
    <source>
        <dbReference type="EMBL" id="VEI74837.1"/>
    </source>
</evidence>
<reference evidence="1 2" key="1">
    <citation type="submission" date="2018-12" db="EMBL/GenBank/DDBJ databases">
        <authorList>
            <consortium name="Pathogen Informatics"/>
        </authorList>
    </citation>
    <scope>NUCLEOTIDE SEQUENCE [LARGE SCALE GENOMIC DNA]</scope>
    <source>
        <strain evidence="1 2">NCTC13193</strain>
    </source>
</reference>
<dbReference type="AlphaFoldDB" id="A0A448T4F1"/>
<protein>
    <submittedName>
        <fullName evidence="1">Uncharacterized protein</fullName>
    </submittedName>
</protein>
<organism evidence="1 2">
    <name type="scientific">Serratia fonticola</name>
    <dbReference type="NCBI Taxonomy" id="47917"/>
    <lineage>
        <taxon>Bacteria</taxon>
        <taxon>Pseudomonadati</taxon>
        <taxon>Pseudomonadota</taxon>
        <taxon>Gammaproteobacteria</taxon>
        <taxon>Enterobacterales</taxon>
        <taxon>Yersiniaceae</taxon>
        <taxon>Serratia</taxon>
    </lineage>
</organism>
<proteinExistence type="predicted"/>
<dbReference type="EMBL" id="LR134492">
    <property type="protein sequence ID" value="VEI74837.1"/>
    <property type="molecule type" value="Genomic_DNA"/>
</dbReference>
<evidence type="ECO:0000313" key="2">
    <source>
        <dbReference type="Proteomes" id="UP000270487"/>
    </source>
</evidence>